<feature type="region of interest" description="Disordered" evidence="1">
    <location>
        <begin position="160"/>
        <end position="181"/>
    </location>
</feature>
<dbReference type="EMBL" id="JAVRQU010000008">
    <property type="protein sequence ID" value="KAK5699631.1"/>
    <property type="molecule type" value="Genomic_DNA"/>
</dbReference>
<evidence type="ECO:0000256" key="1">
    <source>
        <dbReference type="SAM" id="MobiDB-lite"/>
    </source>
</evidence>
<name>A0AAN7W769_9PEZI</name>
<dbReference type="AlphaFoldDB" id="A0AAN7W769"/>
<comment type="caution">
    <text evidence="3">The sequence shown here is derived from an EMBL/GenBank/DDBJ whole genome shotgun (WGS) entry which is preliminary data.</text>
</comment>
<accession>A0AAN7W769</accession>
<dbReference type="Proteomes" id="UP001310594">
    <property type="component" value="Unassembled WGS sequence"/>
</dbReference>
<dbReference type="Pfam" id="PF20253">
    <property type="entry name" value="DUF6604"/>
    <property type="match status" value="1"/>
</dbReference>
<proteinExistence type="predicted"/>
<reference evidence="3" key="1">
    <citation type="submission" date="2023-08" db="EMBL/GenBank/DDBJ databases">
        <title>Black Yeasts Isolated from many extreme environments.</title>
        <authorList>
            <person name="Coleine C."/>
            <person name="Stajich J.E."/>
            <person name="Selbmann L."/>
        </authorList>
    </citation>
    <scope>NUCLEOTIDE SEQUENCE</scope>
    <source>
        <strain evidence="3">CCFEE 5810</strain>
    </source>
</reference>
<evidence type="ECO:0000259" key="2">
    <source>
        <dbReference type="Pfam" id="PF20253"/>
    </source>
</evidence>
<feature type="compositionally biased region" description="Low complexity" evidence="1">
    <location>
        <begin position="168"/>
        <end position="181"/>
    </location>
</feature>
<feature type="domain" description="DUF6604" evidence="2">
    <location>
        <begin position="12"/>
        <end position="250"/>
    </location>
</feature>
<protein>
    <recommendedName>
        <fullName evidence="2">DUF6604 domain-containing protein</fullName>
    </recommendedName>
</protein>
<evidence type="ECO:0000313" key="3">
    <source>
        <dbReference type="EMBL" id="KAK5699631.1"/>
    </source>
</evidence>
<evidence type="ECO:0000313" key="4">
    <source>
        <dbReference type="Proteomes" id="UP001310594"/>
    </source>
</evidence>
<gene>
    <name evidence="3" type="ORF">LTR97_005760</name>
</gene>
<sequence>MVPAPIVGRYKLYKAGTKELLRWLANTASSCCDTQRSPDQPIKLSTRDLIALAKAIASADPAIGIPSNITELAEKVIAGRQHCADWYAAQPSTTDKTLVEDNEKHAHFITTLKVVASLLHETAAKSHGVQATPTPTPLRPTAASTHDLTNLFALLEVEEPSDEPLGEAPSTPSADTKTATKTPPTFEFEVEQNRDTAFEIWCVLQDLHDVRIFVRDTWLEYGRGEVSLLAAGAVTDTAFGIMRRATAELTVQHPRFKNYWQVPDYLGMLMMFNGDLIFMTPVEPDRSHTKPSSNINPAALLCPSAGLLLRQFGVELGKILRKASSKQSQSMDFLASQFPAHAFGGVLFKYYSRIMKHVAHTYKQRRRGEQCDDQADEFLKGLINYCLDLDAGMPIWLVVACQTYMEIFDILGKNTTCGADALFEYQRQNSASIRRYNELRAASSFGCLQPVWQDHFDAVVSQGTVFAERISKLTQSDVAAHAMLLQQPPFGHMPLEIILDMPAMPCQMLHSLKLQNLQYGALLCNDGFIVLGLAHVYAAARQHGMITTAWADMDAVIAQSSNSQVFVPASDKNASADAIARHFQSAMGVQTSTLSGPGLTKLPPLKTVVERARRVEVNSVFITSMMKHTQEQRKAGKSTDAVIDHVLHALTSIDGAEKGVADVNQTSEHSAAVGKQHSPLVLLDTFKKHFTDGEAQMNFDYIEFFQLCAKLMRSIATSVRTQLPLEINITQDYELVDWLLREAADAVLRGQTLDTTLFAVAATEMRTLIEKEGSKLTQAALEQSSGHISDQLKPDLAGYRQYNNRCRELLKSKGLKFESERKGAAVYSEHGGMELGILTLNVGQELDKWYASGNFGAIIQIDAKMARIHGQARWEEAFALASLASGVERMLPRNCDGTS</sequence>
<dbReference type="InterPro" id="IPR046539">
    <property type="entry name" value="DUF6604"/>
</dbReference>
<dbReference type="PANTHER" id="PTHR38795">
    <property type="entry name" value="DUF6604 DOMAIN-CONTAINING PROTEIN"/>
    <property type="match status" value="1"/>
</dbReference>
<organism evidence="3 4">
    <name type="scientific">Elasticomyces elasticus</name>
    <dbReference type="NCBI Taxonomy" id="574655"/>
    <lineage>
        <taxon>Eukaryota</taxon>
        <taxon>Fungi</taxon>
        <taxon>Dikarya</taxon>
        <taxon>Ascomycota</taxon>
        <taxon>Pezizomycotina</taxon>
        <taxon>Dothideomycetes</taxon>
        <taxon>Dothideomycetidae</taxon>
        <taxon>Mycosphaerellales</taxon>
        <taxon>Teratosphaeriaceae</taxon>
        <taxon>Elasticomyces</taxon>
    </lineage>
</organism>
<dbReference type="PANTHER" id="PTHR38795:SF1">
    <property type="entry name" value="DUF6604 DOMAIN-CONTAINING PROTEIN"/>
    <property type="match status" value="1"/>
</dbReference>